<dbReference type="KEGG" id="medw:NCTC10132_00950"/>
<sequence length="61" mass="6626">MLNLIKIIALLCCLPYVSKAKKLSSKGLFCPLINSPGNNHESILMNKINEPIANSKTNASL</sequence>
<organism evidence="1 2">
    <name type="scientific">Mycoplasmopsis edwardii</name>
    <dbReference type="NCBI Taxonomy" id="53558"/>
    <lineage>
        <taxon>Bacteria</taxon>
        <taxon>Bacillati</taxon>
        <taxon>Mycoplasmatota</taxon>
        <taxon>Mycoplasmoidales</taxon>
        <taxon>Metamycoplasmataceae</taxon>
        <taxon>Mycoplasmopsis</taxon>
    </lineage>
</organism>
<dbReference type="Proteomes" id="UP000257559">
    <property type="component" value="Chromosome"/>
</dbReference>
<proteinExistence type="predicted"/>
<keyword evidence="2" id="KW-1185">Reference proteome</keyword>
<protein>
    <submittedName>
        <fullName evidence="1">Uncharacterized protein</fullName>
    </submittedName>
</protein>
<accession>A0A3B0PWE4</accession>
<gene>
    <name evidence="1" type="ORF">NCTC10132_00950</name>
</gene>
<evidence type="ECO:0000313" key="1">
    <source>
        <dbReference type="EMBL" id="SYV97584.1"/>
    </source>
</evidence>
<evidence type="ECO:0000313" key="2">
    <source>
        <dbReference type="Proteomes" id="UP000257559"/>
    </source>
</evidence>
<reference evidence="2" key="1">
    <citation type="submission" date="2018-06" db="EMBL/GenBank/DDBJ databases">
        <authorList>
            <consortium name="Pathogen Informatics"/>
        </authorList>
    </citation>
    <scope>NUCLEOTIDE SEQUENCE [LARGE SCALE GENOMIC DNA]</scope>
    <source>
        <strain evidence="2">NCTC10132</strain>
    </source>
</reference>
<name>A0A3B0PWE4_9BACT</name>
<dbReference type="EMBL" id="LS991951">
    <property type="protein sequence ID" value="SYV97584.1"/>
    <property type="molecule type" value="Genomic_DNA"/>
</dbReference>
<dbReference type="AlphaFoldDB" id="A0A3B0PWE4"/>